<evidence type="ECO:0000256" key="1">
    <source>
        <dbReference type="ARBA" id="ARBA00004141"/>
    </source>
</evidence>
<gene>
    <name evidence="7" type="ORF">CU100_15055</name>
</gene>
<dbReference type="SUPFAM" id="SSF103481">
    <property type="entry name" value="Multidrug resistance efflux transporter EmrE"/>
    <property type="match status" value="2"/>
</dbReference>
<feature type="transmembrane region" description="Helical" evidence="5">
    <location>
        <begin position="218"/>
        <end position="236"/>
    </location>
</feature>
<dbReference type="Pfam" id="PF00892">
    <property type="entry name" value="EamA"/>
    <property type="match status" value="2"/>
</dbReference>
<reference evidence="8" key="1">
    <citation type="submission" date="2017-11" db="EMBL/GenBank/DDBJ databases">
        <authorList>
            <person name="Kuznetsova I."/>
            <person name="Sazanova A."/>
            <person name="Chirak E."/>
            <person name="Safronova V."/>
            <person name="Willems A."/>
        </authorList>
    </citation>
    <scope>NUCLEOTIDE SEQUENCE [LARGE SCALE GENOMIC DNA]</scope>
    <source>
        <strain evidence="8">PEPV15</strain>
    </source>
</reference>
<comment type="caution">
    <text evidence="7">The sequence shown here is derived from an EMBL/GenBank/DDBJ whole genome shotgun (WGS) entry which is preliminary data.</text>
</comment>
<proteinExistence type="predicted"/>
<dbReference type="GO" id="GO:0016020">
    <property type="term" value="C:membrane"/>
    <property type="evidence" value="ECO:0007669"/>
    <property type="project" value="UniProtKB-SubCell"/>
</dbReference>
<evidence type="ECO:0000256" key="4">
    <source>
        <dbReference type="ARBA" id="ARBA00023136"/>
    </source>
</evidence>
<dbReference type="Gene3D" id="1.10.3730.20">
    <property type="match status" value="1"/>
</dbReference>
<evidence type="ECO:0000256" key="2">
    <source>
        <dbReference type="ARBA" id="ARBA00022692"/>
    </source>
</evidence>
<evidence type="ECO:0000256" key="3">
    <source>
        <dbReference type="ARBA" id="ARBA00022989"/>
    </source>
</evidence>
<dbReference type="PANTHER" id="PTHR32322:SF9">
    <property type="entry name" value="AMINO-ACID METABOLITE EFFLUX PUMP-RELATED"/>
    <property type="match status" value="1"/>
</dbReference>
<feature type="transmembrane region" description="Helical" evidence="5">
    <location>
        <begin position="162"/>
        <end position="181"/>
    </location>
</feature>
<feature type="transmembrane region" description="Helical" evidence="5">
    <location>
        <begin position="193"/>
        <end position="212"/>
    </location>
</feature>
<dbReference type="OrthoDB" id="9810239at2"/>
<feature type="transmembrane region" description="Helical" evidence="5">
    <location>
        <begin position="16"/>
        <end position="39"/>
    </location>
</feature>
<accession>A0A2P7AR21</accession>
<feature type="transmembrane region" description="Helical" evidence="5">
    <location>
        <begin position="103"/>
        <end position="122"/>
    </location>
</feature>
<dbReference type="Proteomes" id="UP000241158">
    <property type="component" value="Unassembled WGS sequence"/>
</dbReference>
<evidence type="ECO:0000256" key="5">
    <source>
        <dbReference type="SAM" id="Phobius"/>
    </source>
</evidence>
<protein>
    <submittedName>
        <fullName evidence="7">EamA family transporter</fullName>
    </submittedName>
</protein>
<dbReference type="InterPro" id="IPR000620">
    <property type="entry name" value="EamA_dom"/>
</dbReference>
<dbReference type="EMBL" id="PGGN01000003">
    <property type="protein sequence ID" value="PSH56676.1"/>
    <property type="molecule type" value="Genomic_DNA"/>
</dbReference>
<feature type="domain" description="EamA" evidence="6">
    <location>
        <begin position="4"/>
        <end position="86"/>
    </location>
</feature>
<feature type="transmembrane region" description="Helical" evidence="5">
    <location>
        <begin position="129"/>
        <end position="150"/>
    </location>
</feature>
<evidence type="ECO:0000313" key="8">
    <source>
        <dbReference type="Proteomes" id="UP000241158"/>
    </source>
</evidence>
<feature type="domain" description="EamA" evidence="6">
    <location>
        <begin position="102"/>
        <end position="234"/>
    </location>
</feature>
<dbReference type="InterPro" id="IPR037185">
    <property type="entry name" value="EmrE-like"/>
</dbReference>
<organism evidence="7 8">
    <name type="scientific">Phyllobacterium endophyticum</name>
    <dbReference type="NCBI Taxonomy" id="1149773"/>
    <lineage>
        <taxon>Bacteria</taxon>
        <taxon>Pseudomonadati</taxon>
        <taxon>Pseudomonadota</taxon>
        <taxon>Alphaproteobacteria</taxon>
        <taxon>Hyphomicrobiales</taxon>
        <taxon>Phyllobacteriaceae</taxon>
        <taxon>Phyllobacterium</taxon>
    </lineage>
</organism>
<sequence length="259" mass="26997">MFRGGIRLPKRDDLPFIATIGILQMMVFTVLGAVAMTHLPAGRSAILSYTTLLWVTPASIFFFHERVPALRIGGIALAALGVAILVNPFAIDWTDAGVVNANVMLLAASLCWAGCILHLRYFKAASSAIALAPWQLLVATGLLVPIAFIFEGPFTGDGSTTFIATTLFIGPVATAFCFAAVNAASTWLPATTMSTAMLGVPVTGVALSLALLGESMTLPLAAGSIAILAGIAVNAISPRHKPNSYPIKPSQNSTEGDTQ</sequence>
<keyword evidence="2 5" id="KW-0812">Transmembrane</keyword>
<keyword evidence="4 5" id="KW-0472">Membrane</keyword>
<feature type="transmembrane region" description="Helical" evidence="5">
    <location>
        <begin position="45"/>
        <end position="63"/>
    </location>
</feature>
<keyword evidence="8" id="KW-1185">Reference proteome</keyword>
<dbReference type="InterPro" id="IPR050638">
    <property type="entry name" value="AA-Vitamin_Transporters"/>
</dbReference>
<keyword evidence="3 5" id="KW-1133">Transmembrane helix</keyword>
<evidence type="ECO:0000259" key="6">
    <source>
        <dbReference type="Pfam" id="PF00892"/>
    </source>
</evidence>
<dbReference type="AlphaFoldDB" id="A0A2P7AR21"/>
<comment type="subcellular location">
    <subcellularLocation>
        <location evidence="1">Membrane</location>
        <topology evidence="1">Multi-pass membrane protein</topology>
    </subcellularLocation>
</comment>
<dbReference type="PANTHER" id="PTHR32322">
    <property type="entry name" value="INNER MEMBRANE TRANSPORTER"/>
    <property type="match status" value="1"/>
</dbReference>
<evidence type="ECO:0000313" key="7">
    <source>
        <dbReference type="EMBL" id="PSH56676.1"/>
    </source>
</evidence>
<feature type="transmembrane region" description="Helical" evidence="5">
    <location>
        <begin position="70"/>
        <end position="91"/>
    </location>
</feature>
<name>A0A2P7AR21_9HYPH</name>